<evidence type="ECO:0000256" key="3">
    <source>
        <dbReference type="PROSITE-ProRule" id="PRU00221"/>
    </source>
</evidence>
<dbReference type="InterPro" id="IPR011044">
    <property type="entry name" value="Quino_amine_DH_bsu"/>
</dbReference>
<comment type="caution">
    <text evidence="5">The sequence shown here is derived from an EMBL/GenBank/DDBJ whole genome shotgun (WGS) entry which is preliminary data.</text>
</comment>
<evidence type="ECO:0000256" key="2">
    <source>
        <dbReference type="ARBA" id="ARBA00022679"/>
    </source>
</evidence>
<feature type="region of interest" description="Disordered" evidence="4">
    <location>
        <begin position="1164"/>
        <end position="1196"/>
    </location>
</feature>
<dbReference type="GO" id="GO:0032259">
    <property type="term" value="P:methylation"/>
    <property type="evidence" value="ECO:0007669"/>
    <property type="project" value="UniProtKB-KW"/>
</dbReference>
<feature type="repeat" description="WD" evidence="3">
    <location>
        <begin position="184"/>
        <end position="225"/>
    </location>
</feature>
<feature type="region of interest" description="Disordered" evidence="4">
    <location>
        <begin position="1041"/>
        <end position="1092"/>
    </location>
</feature>
<feature type="region of interest" description="Disordered" evidence="4">
    <location>
        <begin position="1528"/>
        <end position="1551"/>
    </location>
</feature>
<keyword evidence="3" id="KW-0853">WD repeat</keyword>
<organism evidence="5 6">
    <name type="scientific">Tilletia horrida</name>
    <dbReference type="NCBI Taxonomy" id="155126"/>
    <lineage>
        <taxon>Eukaryota</taxon>
        <taxon>Fungi</taxon>
        <taxon>Dikarya</taxon>
        <taxon>Basidiomycota</taxon>
        <taxon>Ustilaginomycotina</taxon>
        <taxon>Exobasidiomycetes</taxon>
        <taxon>Tilletiales</taxon>
        <taxon>Tilletiaceae</taxon>
        <taxon>Tilletia</taxon>
    </lineage>
</organism>
<feature type="compositionally biased region" description="Basic and acidic residues" evidence="4">
    <location>
        <begin position="1541"/>
        <end position="1551"/>
    </location>
</feature>
<feature type="region of interest" description="Disordered" evidence="4">
    <location>
        <begin position="273"/>
        <end position="306"/>
    </location>
</feature>
<feature type="region of interest" description="Disordered" evidence="4">
    <location>
        <begin position="1460"/>
        <end position="1492"/>
    </location>
</feature>
<feature type="compositionally biased region" description="Pro residues" evidence="4">
    <location>
        <begin position="1181"/>
        <end position="1195"/>
    </location>
</feature>
<dbReference type="PROSITE" id="PS50082">
    <property type="entry name" value="WD_REPEATS_2"/>
    <property type="match status" value="1"/>
</dbReference>
<reference evidence="5" key="1">
    <citation type="journal article" date="2023" name="PhytoFront">
        <title>Draft Genome Resources of Seven Strains of Tilletia horrida, Causal Agent of Kernel Smut of Rice.</title>
        <authorList>
            <person name="Khanal S."/>
            <person name="Antony Babu S."/>
            <person name="Zhou X.G."/>
        </authorList>
    </citation>
    <scope>NUCLEOTIDE SEQUENCE</scope>
    <source>
        <strain evidence="5">TX3</strain>
    </source>
</reference>
<accession>A0AAN6JM72</accession>
<name>A0AAN6JM72_9BASI</name>
<evidence type="ECO:0000256" key="1">
    <source>
        <dbReference type="ARBA" id="ARBA00022603"/>
    </source>
</evidence>
<dbReference type="SUPFAM" id="SSF50978">
    <property type="entry name" value="WD40 repeat-like"/>
    <property type="match status" value="1"/>
</dbReference>
<sequence>MDDAIAGGRQSAASAALTIHRVRFLDWQPSPITAIAFAPLPTHLQASSLRPVLAIARQNGNIELCQWSSHDAGALGSASSSAPPPRPWMVDSVIVNPYPTNVQSLCFVLSNAGRQQTLRLFSISGGALITEHALPPSIAAVYHRHAKHHGASGALSNAQANPFAPPIASSSASDPRFLTASRSLPSHAGTVWSISPSPLGTKLAIGCEDGRIRLIDIAQGRFQHLDQSSPLARRRRPDGSFRGIAHTLDRAKGRVMCLAWGPPQKVINARNTARKQNADAASGDSSSDDDSDDDEEDDSGEVSGWTESFLLGGTSSSHAVLWEVATGQTLARLQTPTARTRSHIDGPTVVWSCVVLPDGTIALGDSTGRVTFYDGRTRVPIPGAAFASHGQNADVLALCVGPDGKTVYSGGVDQRVAEYTLVHTSAFGGTSGQGMKGGKWVQSGLRRLHAHDIRALAIEPAFDVMRFARERHEAFARQGDRNAPLVSVDDLQPPRLPILASGGLDFHLVLTPAAPPTSLQARDEANRTAAHASPQDDDEDGEDEADGIDLRSPNKRRLQGSHRVQGRAADGLDAERIAETARRYNPVSTTTLVNFADTTQRRVPFVPLNALGSGSQNGSLGSALAGGTVAAVLRQKRWIVLRREKSVAVWALTRSAVEEDIFGGGFGGYEPGTAFAGSEQSDWCKLLDLQPKLHSQIITAAIDPNGRFIAVSDLFETKLFALSFEGDVLVPAKITSLGKVFDGLSAAPAASSLAFSPLGDTLIICTHRGAWVHIVRIQEDDMGSGFACFKVKSFAQHRSRPTWLDGPGVAARAIVGRKASTLGANLNGATDTADNSSVDEEHDANGHAANGHRADEPAILPLRDQFVNVLHATVSPDGSLLATLDDSKRVHVFSLQTLSHVRVMPSLAERPTTLLWQAIDAERLWLVALQPSGQVTAWDMKEASSASHSGGSLEHDAKRWSKAVSAALVPVLSSIKDPAVGLLWLPSRQQQSDAPISTSSKSSKKKKHNQHPQQQAASEASTLLVWGPNWLCTVVEREAGARREQNGGDVVMEDVDGLANGHSGGSRRRRRRDSSPSKKGDSGGAGGEAAQVEEDAARFETRLNFRYASLLLVDAVDPAPATTAEVAVEAQASRAGRNEPELVVVERPFFDLVPHMAPAYNRGARYGASSSPHRRHYASPTSPPDSPPGTAPAPPRLFDRLVKQRQRSRAFDAREASVEVDYVREMVAESVGERIKDVKRETAVVVDMGSGPGLVRRHLDAERMGLKKVVLCDSSEAALYRDEHLDSTFPFETERILLDEENPSLSAHLSPHLAPGSADMVISAGSLHWTNDLLGTLIQIRRMLKPDGVFIGAMAGGDTLFELRTSLQLAEIEREGGVSPRVSPMADSRDMASLLTRAGFTLPTVDVDELTVRYPSSMELMADLRQMGESNAVIGRRATIQRDTLLASIAIYEALHKEGPRKFRTPDGQVHQIGKGGDGEGEGDGGSGGPRVELVDEDGFREEEAEVTEGVPATFNIIYMIGWAPSETQRKPLSRGSAKTNLKDVLEGGGQ</sequence>
<feature type="region of interest" description="Disordered" evidence="4">
    <location>
        <begin position="518"/>
        <end position="570"/>
    </location>
</feature>
<dbReference type="SUPFAM" id="SSF53335">
    <property type="entry name" value="S-adenosyl-L-methionine-dependent methyltransferases"/>
    <property type="match status" value="1"/>
</dbReference>
<keyword evidence="1" id="KW-0489">Methyltransferase</keyword>
<keyword evidence="2" id="KW-0808">Transferase</keyword>
<feature type="region of interest" description="Disordered" evidence="4">
    <location>
        <begin position="826"/>
        <end position="854"/>
    </location>
</feature>
<dbReference type="Gene3D" id="2.130.10.10">
    <property type="entry name" value="YVTN repeat-like/Quinoprotein amine dehydrogenase"/>
    <property type="match status" value="3"/>
</dbReference>
<dbReference type="SUPFAM" id="SSF50969">
    <property type="entry name" value="YVTN repeat-like/Quinoprotein amine dehydrogenase"/>
    <property type="match status" value="1"/>
</dbReference>
<dbReference type="Gene3D" id="3.40.50.150">
    <property type="entry name" value="Vaccinia Virus protein VP39"/>
    <property type="match status" value="1"/>
</dbReference>
<feature type="compositionally biased region" description="Acidic residues" evidence="4">
    <location>
        <begin position="535"/>
        <end position="547"/>
    </location>
</feature>
<feature type="compositionally biased region" description="Acidic residues" evidence="4">
    <location>
        <begin position="286"/>
        <end position="300"/>
    </location>
</feature>
<evidence type="ECO:0000313" key="5">
    <source>
        <dbReference type="EMBL" id="KAK0538773.1"/>
    </source>
</evidence>
<dbReference type="Proteomes" id="UP001176521">
    <property type="component" value="Unassembled WGS sequence"/>
</dbReference>
<dbReference type="Pfam" id="PF13489">
    <property type="entry name" value="Methyltransf_23"/>
    <property type="match status" value="1"/>
</dbReference>
<protein>
    <submittedName>
        <fullName evidence="5">U3 small nucleolar RNA-associated protein</fullName>
    </submittedName>
</protein>
<evidence type="ECO:0000256" key="4">
    <source>
        <dbReference type="SAM" id="MobiDB-lite"/>
    </source>
</evidence>
<dbReference type="InterPro" id="IPR029063">
    <property type="entry name" value="SAM-dependent_MTases_sf"/>
</dbReference>
<dbReference type="PANTHER" id="PTHR13090">
    <property type="entry name" value="ARGININE-HYDROXYLASE NDUFAF5, MITOCHONDRIAL"/>
    <property type="match status" value="1"/>
</dbReference>
<evidence type="ECO:0000313" key="6">
    <source>
        <dbReference type="Proteomes" id="UP001176521"/>
    </source>
</evidence>
<dbReference type="EMBL" id="JAPDMQ010000040">
    <property type="protein sequence ID" value="KAK0538773.1"/>
    <property type="molecule type" value="Genomic_DNA"/>
</dbReference>
<dbReference type="InterPro" id="IPR050602">
    <property type="entry name" value="Malonyl-ACP_OMT"/>
</dbReference>
<proteinExistence type="predicted"/>
<feature type="region of interest" description="Disordered" evidence="4">
    <location>
        <begin position="990"/>
        <end position="1020"/>
    </location>
</feature>
<feature type="compositionally biased region" description="Polar residues" evidence="4">
    <location>
        <begin position="826"/>
        <end position="836"/>
    </location>
</feature>
<dbReference type="CDD" id="cd02440">
    <property type="entry name" value="AdoMet_MTases"/>
    <property type="match status" value="1"/>
</dbReference>
<dbReference type="Pfam" id="PF00400">
    <property type="entry name" value="WD40"/>
    <property type="match status" value="1"/>
</dbReference>
<keyword evidence="6" id="KW-1185">Reference proteome</keyword>
<feature type="compositionally biased region" description="Polar residues" evidence="4">
    <location>
        <begin position="1011"/>
        <end position="1020"/>
    </location>
</feature>
<dbReference type="PANTHER" id="PTHR13090:SF1">
    <property type="entry name" value="ARGININE-HYDROXYLASE NDUFAF5, MITOCHONDRIAL"/>
    <property type="match status" value="1"/>
</dbReference>
<dbReference type="InterPro" id="IPR015943">
    <property type="entry name" value="WD40/YVTN_repeat-like_dom_sf"/>
</dbReference>
<dbReference type="InterPro" id="IPR001680">
    <property type="entry name" value="WD40_rpt"/>
</dbReference>
<dbReference type="SMART" id="SM00320">
    <property type="entry name" value="WD40"/>
    <property type="match status" value="4"/>
</dbReference>
<dbReference type="GO" id="GO:0032981">
    <property type="term" value="P:mitochondrial respiratory chain complex I assembly"/>
    <property type="evidence" value="ECO:0007669"/>
    <property type="project" value="TreeGrafter"/>
</dbReference>
<gene>
    <name evidence="5" type="primary">UTP4</name>
    <name evidence="5" type="ORF">OC842_001192</name>
</gene>
<dbReference type="InterPro" id="IPR036322">
    <property type="entry name" value="WD40_repeat_dom_sf"/>
</dbReference>
<dbReference type="GO" id="GO:0008757">
    <property type="term" value="F:S-adenosylmethionine-dependent methyltransferase activity"/>
    <property type="evidence" value="ECO:0007669"/>
    <property type="project" value="InterPro"/>
</dbReference>
<dbReference type="GO" id="GO:0005739">
    <property type="term" value="C:mitochondrion"/>
    <property type="evidence" value="ECO:0007669"/>
    <property type="project" value="TreeGrafter"/>
</dbReference>